<comment type="caution">
    <text evidence="1">The sequence shown here is derived from an EMBL/GenBank/DDBJ whole genome shotgun (WGS) entry which is preliminary data.</text>
</comment>
<sequence>MSQQLIDAIKEQEQRLVLDAFDEDIAFEIGCDLRARAKAVNAPVSIEIRSSSRRFFFATLPGATPENQDWGRRKINTVLRTYKSSMRAGLEYNAEGREQWPDVGLRYEDFVIHGGGFPVTVKGVGVIAAIGISGLPSIEDHEMSAFALADRLGIKMDSLPR</sequence>
<dbReference type="Gene3D" id="3.30.450.150">
    <property type="entry name" value="Haem-degrading domain"/>
    <property type="match status" value="1"/>
</dbReference>
<proteinExistence type="predicted"/>
<dbReference type="Proteomes" id="UP000709466">
    <property type="component" value="Unassembled WGS sequence"/>
</dbReference>
<organism evidence="1 2">
    <name type="scientific">Marivivens donghaensis</name>
    <dbReference type="NCBI Taxonomy" id="1699413"/>
    <lineage>
        <taxon>Bacteria</taxon>
        <taxon>Pseudomonadati</taxon>
        <taxon>Pseudomonadota</taxon>
        <taxon>Alphaproteobacteria</taxon>
        <taxon>Rhodobacterales</taxon>
        <taxon>Paracoccaceae</taxon>
        <taxon>Marivivens group</taxon>
        <taxon>Marivivens</taxon>
    </lineage>
</organism>
<gene>
    <name evidence="1" type="ORF">HCZ30_10095</name>
</gene>
<accession>A0ABX0VZU7</accession>
<dbReference type="InterPro" id="IPR010371">
    <property type="entry name" value="YBR137W-like"/>
</dbReference>
<dbReference type="InterPro" id="IPR005624">
    <property type="entry name" value="PduO/GlcC-like"/>
</dbReference>
<evidence type="ECO:0000313" key="2">
    <source>
        <dbReference type="Proteomes" id="UP000709466"/>
    </source>
</evidence>
<name>A0ABX0VZU7_9RHOB</name>
<dbReference type="PANTHER" id="PTHR28255:SF1">
    <property type="entry name" value="UPF0303 PROTEIN YBR137W"/>
    <property type="match status" value="1"/>
</dbReference>
<dbReference type="NCBIfam" id="NF002696">
    <property type="entry name" value="PRK02487.1-5"/>
    <property type="match status" value="1"/>
</dbReference>
<dbReference type="Pfam" id="PF03928">
    <property type="entry name" value="HbpS-like"/>
    <property type="match status" value="1"/>
</dbReference>
<dbReference type="InterPro" id="IPR038084">
    <property type="entry name" value="PduO/GlcC-like_sf"/>
</dbReference>
<dbReference type="EMBL" id="JAATOP010000006">
    <property type="protein sequence ID" value="NIY72781.1"/>
    <property type="molecule type" value="Genomic_DNA"/>
</dbReference>
<protein>
    <submittedName>
        <fullName evidence="1">Heme-degrading domain-containing protein</fullName>
    </submittedName>
</protein>
<evidence type="ECO:0000313" key="1">
    <source>
        <dbReference type="EMBL" id="NIY72781.1"/>
    </source>
</evidence>
<dbReference type="PIRSF" id="PIRSF008757">
    <property type="entry name" value="UCP008757"/>
    <property type="match status" value="1"/>
</dbReference>
<dbReference type="RefSeq" id="WP_167638170.1">
    <property type="nucleotide sequence ID" value="NZ_JAATOP010000006.1"/>
</dbReference>
<keyword evidence="2" id="KW-1185">Reference proteome</keyword>
<dbReference type="PANTHER" id="PTHR28255">
    <property type="match status" value="1"/>
</dbReference>
<dbReference type="SUPFAM" id="SSF143744">
    <property type="entry name" value="GlcG-like"/>
    <property type="match status" value="1"/>
</dbReference>
<reference evidence="1 2" key="1">
    <citation type="submission" date="2020-03" db="EMBL/GenBank/DDBJ databases">
        <title>Bacterial isolates of synthetic phycosphere.</title>
        <authorList>
            <person name="Fu H."/>
            <person name="Moran M.A."/>
        </authorList>
    </citation>
    <scope>NUCLEOTIDE SEQUENCE [LARGE SCALE GENOMIC DNA]</scope>
    <source>
        <strain evidence="1 2">HF1</strain>
    </source>
</reference>